<dbReference type="OrthoDB" id="9795486at2"/>
<feature type="domain" description="Right handed beta helix" evidence="4">
    <location>
        <begin position="247"/>
        <end position="414"/>
    </location>
</feature>
<evidence type="ECO:0000256" key="1">
    <source>
        <dbReference type="ARBA" id="ARBA00004613"/>
    </source>
</evidence>
<evidence type="ECO:0000313" key="6">
    <source>
        <dbReference type="Proteomes" id="UP000288623"/>
    </source>
</evidence>
<dbReference type="Pfam" id="PF13229">
    <property type="entry name" value="Beta_helix"/>
    <property type="match status" value="1"/>
</dbReference>
<comment type="subcellular location">
    <subcellularLocation>
        <location evidence="1">Secreted</location>
    </subcellularLocation>
</comment>
<proteinExistence type="predicted"/>
<dbReference type="GO" id="GO:0005576">
    <property type="term" value="C:extracellular region"/>
    <property type="evidence" value="ECO:0007669"/>
    <property type="project" value="UniProtKB-SubCell"/>
</dbReference>
<dbReference type="InterPro" id="IPR039448">
    <property type="entry name" value="Beta_helix"/>
</dbReference>
<name>A0A433RWA4_9BACL</name>
<keyword evidence="2" id="KW-0964">Secreted</keyword>
<dbReference type="RefSeq" id="WP_126989917.1">
    <property type="nucleotide sequence ID" value="NZ_JTFC01000021.1"/>
</dbReference>
<keyword evidence="6" id="KW-1185">Reference proteome</keyword>
<dbReference type="InterPro" id="IPR012334">
    <property type="entry name" value="Pectin_lyas_fold"/>
</dbReference>
<dbReference type="GO" id="GO:0016837">
    <property type="term" value="F:carbon-oxygen lyase activity, acting on polysaccharides"/>
    <property type="evidence" value="ECO:0007669"/>
    <property type="project" value="TreeGrafter"/>
</dbReference>
<organism evidence="5 6">
    <name type="scientific">Candidatus Kurthia intestinigallinarum</name>
    <dbReference type="NCBI Taxonomy" id="1562256"/>
    <lineage>
        <taxon>Bacteria</taxon>
        <taxon>Bacillati</taxon>
        <taxon>Bacillota</taxon>
        <taxon>Bacilli</taxon>
        <taxon>Bacillales</taxon>
        <taxon>Caryophanaceae</taxon>
        <taxon>Kurthia</taxon>
    </lineage>
</organism>
<gene>
    <name evidence="5" type="ORF">QI30_05395</name>
</gene>
<keyword evidence="3" id="KW-0732">Signal</keyword>
<dbReference type="EMBL" id="JTFC01000021">
    <property type="protein sequence ID" value="RUS57539.1"/>
    <property type="molecule type" value="Genomic_DNA"/>
</dbReference>
<reference evidence="5 6" key="1">
    <citation type="submission" date="2014-11" db="EMBL/GenBank/DDBJ databases">
        <title>Genome sequence and analysis of novel Kurthia sp.</title>
        <authorList>
            <person name="Lawson J.N."/>
            <person name="Gonzalez J.E."/>
            <person name="Rinauldi L."/>
            <person name="Xuan Z."/>
            <person name="Firman A."/>
            <person name="Shaddox L."/>
            <person name="Trudeau A."/>
            <person name="Shah S."/>
            <person name="Reiman D."/>
        </authorList>
    </citation>
    <scope>NUCLEOTIDE SEQUENCE [LARGE SCALE GENOMIC DNA]</scope>
    <source>
        <strain evidence="5 6">3B1D</strain>
    </source>
</reference>
<evidence type="ECO:0000259" key="4">
    <source>
        <dbReference type="Pfam" id="PF13229"/>
    </source>
</evidence>
<dbReference type="Gene3D" id="2.160.20.10">
    <property type="entry name" value="Single-stranded right-handed beta-helix, Pectin lyase-like"/>
    <property type="match status" value="1"/>
</dbReference>
<evidence type="ECO:0000256" key="3">
    <source>
        <dbReference type="ARBA" id="ARBA00022729"/>
    </source>
</evidence>
<dbReference type="PANTHER" id="PTHR40088">
    <property type="entry name" value="PECTATE LYASE (EUROFUNG)"/>
    <property type="match status" value="1"/>
</dbReference>
<dbReference type="InterPro" id="IPR006626">
    <property type="entry name" value="PbH1"/>
</dbReference>
<dbReference type="InterPro" id="IPR052052">
    <property type="entry name" value="Polysaccharide_Lyase_9"/>
</dbReference>
<dbReference type="PANTHER" id="PTHR40088:SF2">
    <property type="entry name" value="SECRETED SUGAR HYDROLASE"/>
    <property type="match status" value="1"/>
</dbReference>
<protein>
    <recommendedName>
        <fullName evidence="4">Right handed beta helix domain-containing protein</fullName>
    </recommendedName>
</protein>
<dbReference type="SUPFAM" id="SSF51126">
    <property type="entry name" value="Pectin lyase-like"/>
    <property type="match status" value="1"/>
</dbReference>
<evidence type="ECO:0000256" key="2">
    <source>
        <dbReference type="ARBA" id="ARBA00022525"/>
    </source>
</evidence>
<comment type="caution">
    <text evidence="5">The sequence shown here is derived from an EMBL/GenBank/DDBJ whole genome shotgun (WGS) entry which is preliminary data.</text>
</comment>
<evidence type="ECO:0000313" key="5">
    <source>
        <dbReference type="EMBL" id="RUS57539.1"/>
    </source>
</evidence>
<sequence>MKKLLLAGGILVALLAIYFLWKPLPSPSATLYVASTGDDTARGSKNAPLRTFKEAIAQAQPGTTIIIRGGTYKEPLSITKSELQIQAYEGEKVRLNGRELKSMDGNRAMVTIHNQHDITLDGLTIENVTTKSATDTVMGIYVSGNSHHITLENNHIRKITTRAVDGEGNGHGIAFYGTSAMKHIQITHNTLEDLTLGSSEALVLNGNIEDFSITDNTIRRSDNIGIDVIGYEGVAIKKEADYVRNGTIKNNTISQVSSYGNPAYGEDYSAGGIYVDGAKNITIEGNDISFSDIGIEATSEHAGKYADEIIIKNNTVRNNYYTGISIGGYDEQRGGTKNSVIEKNKLAHNDTEGLDGGQLLIQYNTKDNRIEENDFIASESTIYIANFFTQNYRTIVVDNHFDSEKGLWFWKDNTYESKAAFEQVVNH</sequence>
<dbReference type="SMART" id="SM00710">
    <property type="entry name" value="PbH1"/>
    <property type="match status" value="8"/>
</dbReference>
<dbReference type="InterPro" id="IPR011050">
    <property type="entry name" value="Pectin_lyase_fold/virulence"/>
</dbReference>
<dbReference type="AlphaFoldDB" id="A0A433RWA4"/>
<dbReference type="Proteomes" id="UP000288623">
    <property type="component" value="Unassembled WGS sequence"/>
</dbReference>
<accession>A0A433RWA4</accession>